<evidence type="ECO:0000256" key="3">
    <source>
        <dbReference type="PROSITE-ProRule" id="PRU10100"/>
    </source>
</evidence>
<dbReference type="PROSITE" id="PS51732">
    <property type="entry name" value="ASN_GLN_ASE_3"/>
    <property type="match status" value="1"/>
</dbReference>
<evidence type="ECO:0000256" key="1">
    <source>
        <dbReference type="PIRSR" id="PIRSR001220-1"/>
    </source>
</evidence>
<dbReference type="InterPro" id="IPR041725">
    <property type="entry name" value="L-asparaginase_I"/>
</dbReference>
<dbReference type="GO" id="GO:0004067">
    <property type="term" value="F:asparaginase activity"/>
    <property type="evidence" value="ECO:0007669"/>
    <property type="project" value="UniProtKB-UniRule"/>
</dbReference>
<feature type="active site" description="O-isoaspartyl threonine intermediate" evidence="1">
    <location>
        <position position="14"/>
    </location>
</feature>
<dbReference type="PIRSF" id="PIRSF500176">
    <property type="entry name" value="L_ASNase"/>
    <property type="match status" value="1"/>
</dbReference>
<dbReference type="PIRSF" id="PIRSF001220">
    <property type="entry name" value="L-ASNase_gatD"/>
    <property type="match status" value="1"/>
</dbReference>
<dbReference type="AlphaFoldDB" id="A0A1G9FWE3"/>
<evidence type="ECO:0000313" key="7">
    <source>
        <dbReference type="Proteomes" id="UP000198654"/>
    </source>
</evidence>
<keyword evidence="7" id="KW-1185">Reference proteome</keyword>
<protein>
    <submittedName>
        <fullName evidence="6">L-asparaginase</fullName>
    </submittedName>
</protein>
<dbReference type="InterPro" id="IPR037152">
    <property type="entry name" value="L-asparaginase_N_sf"/>
</dbReference>
<feature type="domain" description="L-asparaginase N-terminal" evidence="4">
    <location>
        <begin position="6"/>
        <end position="191"/>
    </location>
</feature>
<dbReference type="Pfam" id="PF17763">
    <property type="entry name" value="Asparaginase_C"/>
    <property type="match status" value="1"/>
</dbReference>
<dbReference type="InterPro" id="IPR006034">
    <property type="entry name" value="Asparaginase/glutaminase-like"/>
</dbReference>
<dbReference type="InterPro" id="IPR027473">
    <property type="entry name" value="L-asparaginase_C"/>
</dbReference>
<dbReference type="Proteomes" id="UP000198654">
    <property type="component" value="Unassembled WGS sequence"/>
</dbReference>
<dbReference type="CDD" id="cd08963">
    <property type="entry name" value="L-asparaginase_I"/>
    <property type="match status" value="1"/>
</dbReference>
<feature type="binding site" evidence="2">
    <location>
        <begin position="94"/>
        <end position="95"/>
    </location>
    <ligand>
        <name>substrate</name>
    </ligand>
</feature>
<dbReference type="InterPro" id="IPR040919">
    <property type="entry name" value="Asparaginase_C"/>
</dbReference>
<evidence type="ECO:0000256" key="2">
    <source>
        <dbReference type="PIRSR" id="PIRSR001220-2"/>
    </source>
</evidence>
<dbReference type="RefSeq" id="WP_089725212.1">
    <property type="nucleotide sequence ID" value="NZ_FNGI01000001.1"/>
</dbReference>
<dbReference type="PANTHER" id="PTHR11707:SF28">
    <property type="entry name" value="60 KDA LYSOPHOSPHOLIPASE"/>
    <property type="match status" value="1"/>
</dbReference>
<dbReference type="InterPro" id="IPR027475">
    <property type="entry name" value="Asparaginase/glutaminase_AS2"/>
</dbReference>
<reference evidence="6 7" key="1">
    <citation type="submission" date="2016-10" db="EMBL/GenBank/DDBJ databases">
        <authorList>
            <person name="de Groot N.N."/>
        </authorList>
    </citation>
    <scope>NUCLEOTIDE SEQUENCE [LARGE SCALE GENOMIC DNA]</scope>
    <source>
        <strain evidence="6 7">DSM 14789</strain>
    </source>
</reference>
<dbReference type="InterPro" id="IPR027474">
    <property type="entry name" value="L-asparaginase_N"/>
</dbReference>
<dbReference type="PROSITE" id="PS00917">
    <property type="entry name" value="ASN_GLN_ASE_2"/>
    <property type="match status" value="1"/>
</dbReference>
<feature type="binding site" evidence="2">
    <location>
        <position position="63"/>
    </location>
    <ligand>
        <name>substrate</name>
    </ligand>
</feature>
<dbReference type="SUPFAM" id="SSF53774">
    <property type="entry name" value="Glutaminase/Asparaginase"/>
    <property type="match status" value="1"/>
</dbReference>
<dbReference type="PANTHER" id="PTHR11707">
    <property type="entry name" value="L-ASPARAGINASE"/>
    <property type="match status" value="1"/>
</dbReference>
<dbReference type="Pfam" id="PF00710">
    <property type="entry name" value="Asparaginase"/>
    <property type="match status" value="1"/>
</dbReference>
<dbReference type="Gene3D" id="3.40.50.40">
    <property type="match status" value="1"/>
</dbReference>
<dbReference type="OrthoDB" id="9788068at2"/>
<dbReference type="SMART" id="SM00870">
    <property type="entry name" value="Asparaginase"/>
    <property type="match status" value="1"/>
</dbReference>
<evidence type="ECO:0000313" key="6">
    <source>
        <dbReference type="EMBL" id="SDK92756.1"/>
    </source>
</evidence>
<dbReference type="PRINTS" id="PR00139">
    <property type="entry name" value="ASNGLNASE"/>
</dbReference>
<gene>
    <name evidence="6" type="ORF">SAMN05661010_00532</name>
</gene>
<evidence type="ECO:0000259" key="5">
    <source>
        <dbReference type="Pfam" id="PF17763"/>
    </source>
</evidence>
<evidence type="ECO:0000259" key="4">
    <source>
        <dbReference type="Pfam" id="PF00710"/>
    </source>
</evidence>
<proteinExistence type="predicted"/>
<sequence>MDEAELLVIYSGGTLGMLPSDNGLVPGGDFESRLRVALATLPPARQASLPPFEILEYPDPIDSSAATPTDWQRLAGDIAKRYNDYSGFVVLHGTDTLAWSAASLAYQLQGIDKAVVVSGAQRPLEADNSDALANVEAALRFAAQPALQEVAVCFSGKLTRGTRTRKWDTHAFDGFVSPNYPLLGEMVDGSPVLYPSRGLQVQQRGLPRFEMADYAVLGDSPVVRVALWPGMSSRLLNAWLLDDGVHGALLEVWGSGNVAEDPAILGTLAQASGEGKLLAAISQCPYGPVSIGTYAAGCGLIDAGVLSGDAMTPEAAITKLVHLLAQPIGEADRRQRFLASLVGER</sequence>
<feature type="domain" description="Asparaginase/glutaminase C-terminal" evidence="5">
    <location>
        <begin position="222"/>
        <end position="335"/>
    </location>
</feature>
<dbReference type="InterPro" id="IPR036152">
    <property type="entry name" value="Asp/glu_Ase-like_sf"/>
</dbReference>
<feature type="active site" evidence="3">
    <location>
        <position position="94"/>
    </location>
</feature>
<name>A0A1G9FWE3_9GAMM</name>
<dbReference type="EMBL" id="FNGI01000001">
    <property type="protein sequence ID" value="SDK92756.1"/>
    <property type="molecule type" value="Genomic_DNA"/>
</dbReference>
<dbReference type="Gene3D" id="3.40.50.1170">
    <property type="entry name" value="L-asparaginase, N-terminal domain"/>
    <property type="match status" value="1"/>
</dbReference>
<dbReference type="STRING" id="119000.SAMN05661010_00532"/>
<accession>A0A1G9FWE3</accession>
<organism evidence="6 7">
    <name type="scientific">Modicisalibacter muralis</name>
    <dbReference type="NCBI Taxonomy" id="119000"/>
    <lineage>
        <taxon>Bacteria</taxon>
        <taxon>Pseudomonadati</taxon>
        <taxon>Pseudomonadota</taxon>
        <taxon>Gammaproteobacteria</taxon>
        <taxon>Oceanospirillales</taxon>
        <taxon>Halomonadaceae</taxon>
        <taxon>Modicisalibacter</taxon>
    </lineage>
</organism>